<evidence type="ECO:0000256" key="6">
    <source>
        <dbReference type="SAM" id="Phobius"/>
    </source>
</evidence>
<keyword evidence="2" id="KW-1003">Cell membrane</keyword>
<dbReference type="SUPFAM" id="SSF56281">
    <property type="entry name" value="Metallo-hydrolase/oxidoreductase"/>
    <property type="match status" value="1"/>
</dbReference>
<dbReference type="GO" id="GO:0005886">
    <property type="term" value="C:plasma membrane"/>
    <property type="evidence" value="ECO:0007669"/>
    <property type="project" value="UniProtKB-SubCell"/>
</dbReference>
<dbReference type="PANTHER" id="PTHR30619:SF1">
    <property type="entry name" value="RECOMBINATION PROTEIN 2"/>
    <property type="match status" value="1"/>
</dbReference>
<dbReference type="Pfam" id="PF03772">
    <property type="entry name" value="Competence"/>
    <property type="match status" value="1"/>
</dbReference>
<feature type="transmembrane region" description="Helical" evidence="6">
    <location>
        <begin position="278"/>
        <end position="296"/>
    </location>
</feature>
<keyword evidence="5 6" id="KW-0472">Membrane</keyword>
<dbReference type="EMBL" id="CP022316">
    <property type="protein sequence ID" value="ASK64674.1"/>
    <property type="molecule type" value="Genomic_DNA"/>
</dbReference>
<reference evidence="10" key="1">
    <citation type="submission" date="2017-07" db="EMBL/GenBank/DDBJ databases">
        <title>Brachybacterium sp. VR2415.</title>
        <authorList>
            <person name="Tak E.J."/>
            <person name="Bae J.-W."/>
        </authorList>
    </citation>
    <scope>NUCLEOTIDE SEQUENCE [LARGE SCALE GENOMIC DNA]</scope>
    <source>
        <strain evidence="10">VR2415</strain>
    </source>
</reference>
<feature type="domain" description="ComEC/Rec2-related protein" evidence="8">
    <location>
        <begin position="227"/>
        <end position="496"/>
    </location>
</feature>
<dbReference type="NCBIfam" id="TIGR00360">
    <property type="entry name" value="ComEC_N-term"/>
    <property type="match status" value="1"/>
</dbReference>
<evidence type="ECO:0000256" key="4">
    <source>
        <dbReference type="ARBA" id="ARBA00022989"/>
    </source>
</evidence>
<evidence type="ECO:0000256" key="5">
    <source>
        <dbReference type="ARBA" id="ARBA00023136"/>
    </source>
</evidence>
<evidence type="ECO:0000313" key="10">
    <source>
        <dbReference type="Proteomes" id="UP000198398"/>
    </source>
</evidence>
<organism evidence="9 10">
    <name type="scientific">Brachybacterium avium</name>
    <dbReference type="NCBI Taxonomy" id="2017485"/>
    <lineage>
        <taxon>Bacteria</taxon>
        <taxon>Bacillati</taxon>
        <taxon>Actinomycetota</taxon>
        <taxon>Actinomycetes</taxon>
        <taxon>Micrococcales</taxon>
        <taxon>Dermabacteraceae</taxon>
        <taxon>Brachybacterium</taxon>
    </lineage>
</organism>
<keyword evidence="3 6" id="KW-0812">Transmembrane</keyword>
<dbReference type="PANTHER" id="PTHR30619">
    <property type="entry name" value="DNA INTERNALIZATION/COMPETENCE PROTEIN COMEC/REC2"/>
    <property type="match status" value="1"/>
</dbReference>
<evidence type="ECO:0000259" key="7">
    <source>
        <dbReference type="Pfam" id="PF00753"/>
    </source>
</evidence>
<dbReference type="Gene3D" id="3.60.15.10">
    <property type="entry name" value="Ribonuclease Z/Hydroxyacylglutathione hydrolase-like"/>
    <property type="match status" value="1"/>
</dbReference>
<dbReference type="Pfam" id="PF00753">
    <property type="entry name" value="Lactamase_B"/>
    <property type="match status" value="1"/>
</dbReference>
<keyword evidence="10" id="KW-1185">Reference proteome</keyword>
<feature type="domain" description="Metallo-beta-lactamase" evidence="7">
    <location>
        <begin position="537"/>
        <end position="594"/>
    </location>
</feature>
<evidence type="ECO:0000259" key="8">
    <source>
        <dbReference type="Pfam" id="PF03772"/>
    </source>
</evidence>
<feature type="transmembrane region" description="Helical" evidence="6">
    <location>
        <begin position="380"/>
        <end position="402"/>
    </location>
</feature>
<accession>A0A220U8P3</accession>
<dbReference type="InterPro" id="IPR001279">
    <property type="entry name" value="Metallo-B-lactamas"/>
</dbReference>
<feature type="transmembrane region" description="Helical" evidence="6">
    <location>
        <begin position="343"/>
        <end position="368"/>
    </location>
</feature>
<dbReference type="CDD" id="cd07731">
    <property type="entry name" value="ComA-like_MBL-fold"/>
    <property type="match status" value="1"/>
</dbReference>
<feature type="transmembrane region" description="Helical" evidence="6">
    <location>
        <begin position="414"/>
        <end position="436"/>
    </location>
</feature>
<gene>
    <name evidence="9" type="ORF">CFK39_01140</name>
</gene>
<protein>
    <submittedName>
        <fullName evidence="9">Competence protein ComEC</fullName>
    </submittedName>
</protein>
<dbReference type="Proteomes" id="UP000198398">
    <property type="component" value="Chromosome"/>
</dbReference>
<dbReference type="RefSeq" id="WP_089063922.1">
    <property type="nucleotide sequence ID" value="NZ_CP022316.1"/>
</dbReference>
<comment type="subcellular location">
    <subcellularLocation>
        <location evidence="1">Cell membrane</location>
        <topology evidence="1">Multi-pass membrane protein</topology>
    </subcellularLocation>
</comment>
<feature type="transmembrane region" description="Helical" evidence="6">
    <location>
        <begin position="317"/>
        <end position="337"/>
    </location>
</feature>
<sequence>MTRADLRLLPGATCVWALAVLGVTAGTAAAVAGGAVLVALALSAVTLTGSPRTSRSLFAHLGVVVLAGALLFPALQRHGSTDTTLEEAAQQGLVVELSVVAAADPAPPGGGPSWARQGQQMRARTVRGPARVGRDVVSLPASLPVLVRASGEPSQDLSRVRDGDLAHLRGRVVLSGSLVIVRATEVRPVASAGLAGRAQSARHALRRQARQATSHLPGDEAALVRGMVLGDTRGMGERTEDIMRRAGISHLVAVSGANIALVLAAVLGPLLLSGVRRRPRLLVAAAVVAGYVWLVGDEPSVQRAATMAVPLLAARFAGVRASPTAALALTVALWSVLDPVTAASIGFLLSALATAAILLAAPPLATALQELSGARIGRTAALVLAVPLVAQLACTPVLILLTPEVSAWAVPVNILVGPLVGPSTVIGLLALVIGTVWPAAAELLWTLAAGGAHLVLLIARAADALPGSRIAVPEGGIGVLLAVAVLLAAVIAVAARRLPLTRWVVAALLVAVLAPGTGRLLPLSTGPEWTVALCAVGQGDALLLRSRADAAEATTVLIDTGPDPATLRQCLDRLEVRHIDLLVLTHPHQDHTGGRSALHGRRAPHEQWICPLPDPAQQTVPQVPTTVATTGETWQRPGLSLRVLWPDSAEDALRAGAAEHSAGNGDPANDCSIVLDVLWDDGTRLLALGDLEPAAQQELAGLDPGPADIVKVAHHGSRFQHPPLYRQLDPDLALVPAGQDNSFGHPTAEALDLMRDVGAQILRTDVNGTVTLPADGSSPPRSVGPAR</sequence>
<evidence type="ECO:0000313" key="9">
    <source>
        <dbReference type="EMBL" id="ASK64674.1"/>
    </source>
</evidence>
<dbReference type="InterPro" id="IPR004477">
    <property type="entry name" value="ComEC_N"/>
</dbReference>
<evidence type="ECO:0000256" key="2">
    <source>
        <dbReference type="ARBA" id="ARBA00022475"/>
    </source>
</evidence>
<dbReference type="InterPro" id="IPR036866">
    <property type="entry name" value="RibonucZ/Hydroxyglut_hydro"/>
</dbReference>
<evidence type="ECO:0000256" key="3">
    <source>
        <dbReference type="ARBA" id="ARBA00022692"/>
    </source>
</evidence>
<feature type="transmembrane region" description="Helical" evidence="6">
    <location>
        <begin position="477"/>
        <end position="495"/>
    </location>
</feature>
<feature type="transmembrane region" description="Helical" evidence="6">
    <location>
        <begin position="443"/>
        <end position="462"/>
    </location>
</feature>
<name>A0A220U8P3_9MICO</name>
<feature type="transmembrane region" description="Helical" evidence="6">
    <location>
        <begin position="251"/>
        <end position="272"/>
    </location>
</feature>
<feature type="transmembrane region" description="Helical" evidence="6">
    <location>
        <begin position="502"/>
        <end position="521"/>
    </location>
</feature>
<proteinExistence type="predicted"/>
<dbReference type="InterPro" id="IPR052159">
    <property type="entry name" value="Competence_DNA_uptake"/>
</dbReference>
<evidence type="ECO:0000256" key="1">
    <source>
        <dbReference type="ARBA" id="ARBA00004651"/>
    </source>
</evidence>
<dbReference type="KEGG" id="brv:CFK39_01140"/>
<dbReference type="OrthoDB" id="7177610at2"/>
<feature type="transmembrane region" description="Helical" evidence="6">
    <location>
        <begin position="57"/>
        <end position="75"/>
    </location>
</feature>
<dbReference type="AlphaFoldDB" id="A0A220U8P3"/>
<keyword evidence="4 6" id="KW-1133">Transmembrane helix</keyword>
<dbReference type="InterPro" id="IPR035681">
    <property type="entry name" value="ComA-like_MBL"/>
</dbReference>